<name>A0A662ZIM2_9GAMM</name>
<dbReference type="CDD" id="cd03671">
    <property type="entry name" value="NUDIX_Ap4A_hydrolase_plant_like"/>
    <property type="match status" value="1"/>
</dbReference>
<gene>
    <name evidence="4" type="primary">rppH</name>
    <name evidence="4" type="synonym">nudH</name>
    <name evidence="7" type="ORF">SAMN02910344_01181</name>
</gene>
<dbReference type="Proteomes" id="UP000243745">
    <property type="component" value="Unassembled WGS sequence"/>
</dbReference>
<evidence type="ECO:0000313" key="7">
    <source>
        <dbReference type="EMBL" id="SFP35812.1"/>
    </source>
</evidence>
<dbReference type="NCBIfam" id="NF001938">
    <property type="entry name" value="PRK00714.1-5"/>
    <property type="match status" value="1"/>
</dbReference>
<dbReference type="InterPro" id="IPR015797">
    <property type="entry name" value="NUDIX_hydrolase-like_dom_sf"/>
</dbReference>
<feature type="compositionally biased region" description="Basic residues" evidence="5">
    <location>
        <begin position="177"/>
        <end position="194"/>
    </location>
</feature>
<keyword evidence="8" id="KW-1185">Reference proteome</keyword>
<comment type="cofactor">
    <cofactor evidence="1">
        <name>Mn(2+)</name>
        <dbReference type="ChEBI" id="CHEBI:29035"/>
    </cofactor>
</comment>
<dbReference type="GO" id="GO:0005737">
    <property type="term" value="C:cytoplasm"/>
    <property type="evidence" value="ECO:0007669"/>
    <property type="project" value="TreeGrafter"/>
</dbReference>
<organism evidence="7 8">
    <name type="scientific">Ruminobacter amylophilus</name>
    <dbReference type="NCBI Taxonomy" id="867"/>
    <lineage>
        <taxon>Bacteria</taxon>
        <taxon>Pseudomonadati</taxon>
        <taxon>Pseudomonadota</taxon>
        <taxon>Gammaproteobacteria</taxon>
        <taxon>Aeromonadales</taxon>
        <taxon>Succinivibrionaceae</taxon>
        <taxon>Ruminobacter</taxon>
    </lineage>
</organism>
<reference evidence="7 8" key="1">
    <citation type="submission" date="2016-10" db="EMBL/GenBank/DDBJ databases">
        <authorList>
            <person name="Varghese N."/>
            <person name="Submissions S."/>
        </authorList>
    </citation>
    <scope>NUCLEOTIDE SEQUENCE [LARGE SCALE GENOMIC DNA]</scope>
    <source>
        <strain evidence="7 8">DSM 1361</strain>
    </source>
</reference>
<dbReference type="PRINTS" id="PR00502">
    <property type="entry name" value="NUDIXFAMILY"/>
</dbReference>
<dbReference type="PROSITE" id="PS00893">
    <property type="entry name" value="NUDIX_BOX"/>
    <property type="match status" value="1"/>
</dbReference>
<dbReference type="FunFam" id="3.90.79.10:FF:000001">
    <property type="entry name" value="RNA pyrophosphohydrolase"/>
    <property type="match status" value="1"/>
</dbReference>
<dbReference type="InterPro" id="IPR020084">
    <property type="entry name" value="NUDIX_hydrolase_CS"/>
</dbReference>
<comment type="function">
    <text evidence="4">Accelerates the degradation of transcripts by removing pyrophosphate from the 5'-end of triphosphorylated RNA, leading to a more labile monophosphorylated state that can stimulate subsequent ribonuclease cleavage.</text>
</comment>
<feature type="region of interest" description="Disordered" evidence="5">
    <location>
        <begin position="166"/>
        <end position="194"/>
    </location>
</feature>
<dbReference type="GO" id="GO:0034353">
    <property type="term" value="F:mRNA 5'-diphosphatase activity"/>
    <property type="evidence" value="ECO:0007669"/>
    <property type="project" value="UniProtKB-ARBA"/>
</dbReference>
<comment type="similarity">
    <text evidence="4">Belongs to the Nudix hydrolase family. RppH subfamily.</text>
</comment>
<evidence type="ECO:0000256" key="4">
    <source>
        <dbReference type="HAMAP-Rule" id="MF_00298"/>
    </source>
</evidence>
<evidence type="ECO:0000256" key="1">
    <source>
        <dbReference type="ARBA" id="ARBA00001936"/>
    </source>
</evidence>
<dbReference type="EC" id="3.6.1.-" evidence="4"/>
<dbReference type="PANTHER" id="PTHR23114:SF17">
    <property type="entry name" value="M7GPPPN-MRNA HYDROLASE"/>
    <property type="match status" value="1"/>
</dbReference>
<dbReference type="GO" id="GO:0006402">
    <property type="term" value="P:mRNA catabolic process"/>
    <property type="evidence" value="ECO:0007669"/>
    <property type="project" value="TreeGrafter"/>
</dbReference>
<feature type="domain" description="Nudix hydrolase" evidence="6">
    <location>
        <begin position="6"/>
        <end position="150"/>
    </location>
</feature>
<sequence length="194" mass="23246">MIYGDGFRPNVGIVICNQQGQVLWARRIGQNSWQFPQGGINAGESPVQAMYRELNEELGLVKSDVTIIHVSKLWHKYQLPQRLVRWNERPVCLGQRQKWFLLRLCEHAENKIQFNLSSTPEFDNWRWVSYWYPVRQVISFKRDVYRKILKEFSDYALFGKEIRTPNEDETEVDSSVKKRNWYGKQSQQRHVRRK</sequence>
<dbReference type="NCBIfam" id="NF001937">
    <property type="entry name" value="PRK00714.1-4"/>
    <property type="match status" value="1"/>
</dbReference>
<keyword evidence="3 4" id="KW-0378">Hydrolase</keyword>
<accession>A0A662ZIM2</accession>
<feature type="short sequence motif" description="Nudix box" evidence="4">
    <location>
        <begin position="38"/>
        <end position="59"/>
    </location>
</feature>
<evidence type="ECO:0000256" key="2">
    <source>
        <dbReference type="ARBA" id="ARBA00001946"/>
    </source>
</evidence>
<comment type="cofactor">
    <cofactor evidence="2">
        <name>Mg(2+)</name>
        <dbReference type="ChEBI" id="CHEBI:18420"/>
    </cofactor>
</comment>
<dbReference type="NCBIfam" id="NF001934">
    <property type="entry name" value="PRK00714.1-1"/>
    <property type="match status" value="1"/>
</dbReference>
<evidence type="ECO:0000256" key="3">
    <source>
        <dbReference type="ARBA" id="ARBA00022801"/>
    </source>
</evidence>
<dbReference type="Pfam" id="PF00293">
    <property type="entry name" value="NUDIX"/>
    <property type="match status" value="1"/>
</dbReference>
<dbReference type="AlphaFoldDB" id="A0A662ZIM2"/>
<dbReference type="Gene3D" id="3.90.79.10">
    <property type="entry name" value="Nucleoside Triphosphate Pyrophosphohydrolase"/>
    <property type="match status" value="1"/>
</dbReference>
<proteinExistence type="inferred from homology"/>
<dbReference type="SUPFAM" id="SSF55811">
    <property type="entry name" value="Nudix"/>
    <property type="match status" value="1"/>
</dbReference>
<dbReference type="EMBL" id="FOXF01000017">
    <property type="protein sequence ID" value="SFP35812.1"/>
    <property type="molecule type" value="Genomic_DNA"/>
</dbReference>
<dbReference type="HAMAP" id="MF_00298">
    <property type="entry name" value="Nudix_RppH"/>
    <property type="match status" value="1"/>
</dbReference>
<protein>
    <recommendedName>
        <fullName evidence="4">RNA pyrophosphohydrolase</fullName>
        <ecNumber evidence="4">3.6.1.-</ecNumber>
    </recommendedName>
    <alternativeName>
        <fullName evidence="4">(Di)nucleoside polyphosphate hydrolase</fullName>
    </alternativeName>
</protein>
<dbReference type="PROSITE" id="PS51462">
    <property type="entry name" value="NUDIX"/>
    <property type="match status" value="1"/>
</dbReference>
<evidence type="ECO:0000256" key="5">
    <source>
        <dbReference type="SAM" id="MobiDB-lite"/>
    </source>
</evidence>
<dbReference type="PANTHER" id="PTHR23114">
    <property type="entry name" value="M7GPPPN-MRNA HYDROLASE"/>
    <property type="match status" value="1"/>
</dbReference>
<comment type="cofactor">
    <cofactor evidence="4">
        <name>a divalent metal cation</name>
        <dbReference type="ChEBI" id="CHEBI:60240"/>
    </cofactor>
</comment>
<evidence type="ECO:0000313" key="8">
    <source>
        <dbReference type="Proteomes" id="UP000243745"/>
    </source>
</evidence>
<dbReference type="OrthoDB" id="9816040at2"/>
<evidence type="ECO:0000259" key="6">
    <source>
        <dbReference type="PROSITE" id="PS51462"/>
    </source>
</evidence>
<dbReference type="InterPro" id="IPR020476">
    <property type="entry name" value="Nudix_hydrolase"/>
</dbReference>
<dbReference type="InterPro" id="IPR022927">
    <property type="entry name" value="RppH"/>
</dbReference>
<dbReference type="InterPro" id="IPR000086">
    <property type="entry name" value="NUDIX_hydrolase_dom"/>
</dbReference>
<dbReference type="RefSeq" id="WP_051621681.1">
    <property type="nucleotide sequence ID" value="NZ_FOXF01000017.1"/>
</dbReference>